<dbReference type="Proteomes" id="UP001501175">
    <property type="component" value="Unassembled WGS sequence"/>
</dbReference>
<accession>A0ABP8MTV7</accession>
<keyword evidence="2" id="KW-1185">Reference proteome</keyword>
<reference evidence="2" key="1">
    <citation type="journal article" date="2019" name="Int. J. Syst. Evol. Microbiol.">
        <title>The Global Catalogue of Microorganisms (GCM) 10K type strain sequencing project: providing services to taxonomists for standard genome sequencing and annotation.</title>
        <authorList>
            <consortium name="The Broad Institute Genomics Platform"/>
            <consortium name="The Broad Institute Genome Sequencing Center for Infectious Disease"/>
            <person name="Wu L."/>
            <person name="Ma J."/>
        </authorList>
    </citation>
    <scope>NUCLEOTIDE SEQUENCE [LARGE SCALE GENOMIC DNA]</scope>
    <source>
        <strain evidence="2">JCM 17927</strain>
    </source>
</reference>
<gene>
    <name evidence="1" type="ORF">GCM10023189_24270</name>
</gene>
<evidence type="ECO:0000313" key="2">
    <source>
        <dbReference type="Proteomes" id="UP001501175"/>
    </source>
</evidence>
<evidence type="ECO:0000313" key="1">
    <source>
        <dbReference type="EMBL" id="GAA4455878.1"/>
    </source>
</evidence>
<dbReference type="EMBL" id="BAABHD010000027">
    <property type="protein sequence ID" value="GAA4455878.1"/>
    <property type="molecule type" value="Genomic_DNA"/>
</dbReference>
<organism evidence="1 2">
    <name type="scientific">Nibrella saemangeumensis</name>
    <dbReference type="NCBI Taxonomy" id="1084526"/>
    <lineage>
        <taxon>Bacteria</taxon>
        <taxon>Pseudomonadati</taxon>
        <taxon>Bacteroidota</taxon>
        <taxon>Cytophagia</taxon>
        <taxon>Cytophagales</taxon>
        <taxon>Spirosomataceae</taxon>
        <taxon>Nibrella</taxon>
    </lineage>
</organism>
<protein>
    <recommendedName>
        <fullName evidence="3">BON domain-containing protein</fullName>
    </recommendedName>
</protein>
<name>A0ABP8MTV7_9BACT</name>
<sequence length="87" mass="9731">MKATHPTEDWLQTVFQVIGFERLAFVSDVAEAVPQDETCRLAELRFESDGVRVSGQLTVRSSDNRQLSGITRRLLAVRGVVSVNEIQ</sequence>
<evidence type="ECO:0008006" key="3">
    <source>
        <dbReference type="Google" id="ProtNLM"/>
    </source>
</evidence>
<dbReference type="Gene3D" id="3.30.70.260">
    <property type="match status" value="1"/>
</dbReference>
<proteinExistence type="predicted"/>
<dbReference type="RefSeq" id="WP_345243816.1">
    <property type="nucleotide sequence ID" value="NZ_BAABHD010000027.1"/>
</dbReference>
<comment type="caution">
    <text evidence="1">The sequence shown here is derived from an EMBL/GenBank/DDBJ whole genome shotgun (WGS) entry which is preliminary data.</text>
</comment>